<comment type="catalytic activity">
    <reaction evidence="1 9">
        <text>(2R)-2-phosphoglycerate = (2R)-3-phosphoglycerate</text>
        <dbReference type="Rhea" id="RHEA:15901"/>
        <dbReference type="ChEBI" id="CHEBI:58272"/>
        <dbReference type="ChEBI" id="CHEBI:58289"/>
        <dbReference type="EC" id="5.4.2.12"/>
    </reaction>
</comment>
<dbReference type="AlphaFoldDB" id="A0A1J4RQ97"/>
<evidence type="ECO:0000256" key="2">
    <source>
        <dbReference type="ARBA" id="ARBA00002315"/>
    </source>
</evidence>
<dbReference type="FunFam" id="3.40.1450.10:FF:000002">
    <property type="entry name" value="2,3-bisphosphoglycerate-independent phosphoglycerate mutase"/>
    <property type="match status" value="1"/>
</dbReference>
<evidence type="ECO:0000256" key="3">
    <source>
        <dbReference type="ARBA" id="ARBA00004798"/>
    </source>
</evidence>
<keyword evidence="7 9" id="KW-0464">Manganese</keyword>
<dbReference type="PANTHER" id="PTHR31637">
    <property type="entry name" value="2,3-BISPHOSPHOGLYCERATE-INDEPENDENT PHOSPHOGLYCERATE MUTASE"/>
    <property type="match status" value="1"/>
</dbReference>
<name>A0A1J4RQ97_9BACT</name>
<evidence type="ECO:0000256" key="5">
    <source>
        <dbReference type="ARBA" id="ARBA00022723"/>
    </source>
</evidence>
<dbReference type="InterPro" id="IPR036646">
    <property type="entry name" value="PGAM_B_sf"/>
</dbReference>
<dbReference type="Pfam" id="PF01676">
    <property type="entry name" value="Metalloenzyme"/>
    <property type="match status" value="1"/>
</dbReference>
<keyword evidence="8 9" id="KW-0413">Isomerase</keyword>
<dbReference type="CDD" id="cd16010">
    <property type="entry name" value="iPGM"/>
    <property type="match status" value="1"/>
</dbReference>
<evidence type="ECO:0000256" key="7">
    <source>
        <dbReference type="ARBA" id="ARBA00023211"/>
    </source>
</evidence>
<dbReference type="InterPro" id="IPR005995">
    <property type="entry name" value="Pgm_bpd_ind"/>
</dbReference>
<evidence type="ECO:0000256" key="8">
    <source>
        <dbReference type="ARBA" id="ARBA00023235"/>
    </source>
</evidence>
<evidence type="ECO:0000256" key="4">
    <source>
        <dbReference type="ARBA" id="ARBA00008819"/>
    </source>
</evidence>
<comment type="similarity">
    <text evidence="4 9">Belongs to the BPG-independent phosphoglycerate mutase family.</text>
</comment>
<comment type="pathway">
    <text evidence="3 9">Carbohydrate degradation; glycolysis; pyruvate from D-glyceraldehyde 3-phosphate: step 3/5.</text>
</comment>
<dbReference type="EC" id="5.4.2.12" evidence="9 10"/>
<sequence length="539" mass="59223">MEEISHLPIVLAILDGWGMSPSWGGNAITMGSPPTMNALWRDFPHAILQAFRQVAGSYQMVGNSEIGHSSIGAGKIVFQDLERISKSIQDKTFFQNPALLAAARNALSYNSSLHLIGLVSDGGIHSHIKHLFALLRFAKLQNLPKVYIHVITDGLDTDSTSALKYVSNLEKYIAEIGVGEIATVCGRAFAMDKDNRWENIVRTMQAMTHGIGNASDSALSVISNAYKAGYTDQYIPPTVIKKNGYPTGKITENDSLIFYNFRPDRARELTLALLGMHEVRKKFAAPTNLTFVTFTSYYLPASIEKRTNIAFPGEKIQKTLGKIISDNGLKQFRLAESEKSPHVTYFFDCGSEELLPGEERMIINSPRVQSYAEKPEMSAAELTDKLILAIKSGKFHFILVNFANVDCVGHSGDLIAATQAVTIVDDCIKKVSEAVLSEDATLIITADHGNAEQMIQVRGSRDRETFHTLSPVPFILVRKDLKDMGRGLIAGGDILSSMVSSKLSLADIAPTVLELFGIPKPKEMTGRSLLSEIIYNKPR</sequence>
<dbReference type="NCBIfam" id="TIGR01307">
    <property type="entry name" value="pgm_bpd_ind"/>
    <property type="match status" value="1"/>
</dbReference>
<comment type="caution">
    <text evidence="15">The sequence shown here is derived from an EMBL/GenBank/DDBJ whole genome shotgun (WGS) entry which is preliminary data.</text>
</comment>
<feature type="binding site" evidence="9 12">
    <location>
        <position position="410"/>
    </location>
    <ligand>
        <name>Mn(2+)</name>
        <dbReference type="ChEBI" id="CHEBI:29035"/>
        <label>1</label>
    </ligand>
</feature>
<dbReference type="InterPro" id="IPR006124">
    <property type="entry name" value="Metalloenzyme"/>
</dbReference>
<evidence type="ECO:0000313" key="16">
    <source>
        <dbReference type="Proteomes" id="UP000182753"/>
    </source>
</evidence>
<dbReference type="GO" id="GO:0005829">
    <property type="term" value="C:cytosol"/>
    <property type="evidence" value="ECO:0007669"/>
    <property type="project" value="TreeGrafter"/>
</dbReference>
<keyword evidence="6 9" id="KW-0324">Glycolysis</keyword>
<gene>
    <name evidence="9" type="primary">gpmI</name>
    <name evidence="15" type="ORF">AUJ40_02560</name>
</gene>
<evidence type="ECO:0000256" key="9">
    <source>
        <dbReference type="HAMAP-Rule" id="MF_01038"/>
    </source>
</evidence>
<feature type="binding site" evidence="9">
    <location>
        <position position="187"/>
    </location>
    <ligand>
        <name>substrate</name>
    </ligand>
</feature>
<feature type="binding site" evidence="9 12">
    <location>
        <position position="447"/>
    </location>
    <ligand>
        <name>Mn(2+)</name>
        <dbReference type="ChEBI" id="CHEBI:29035"/>
        <label>2</label>
    </ligand>
</feature>
<dbReference type="Gene3D" id="3.40.1450.10">
    <property type="entry name" value="BPG-independent phosphoglycerate mutase, domain B"/>
    <property type="match status" value="1"/>
</dbReference>
<feature type="binding site" evidence="9">
    <location>
        <position position="339"/>
    </location>
    <ligand>
        <name>substrate</name>
    </ligand>
</feature>
<dbReference type="GO" id="GO:0030145">
    <property type="term" value="F:manganese ion binding"/>
    <property type="evidence" value="ECO:0007669"/>
    <property type="project" value="UniProtKB-UniRule"/>
</dbReference>
<dbReference type="GO" id="GO:0004619">
    <property type="term" value="F:phosphoglycerate mutase activity"/>
    <property type="evidence" value="ECO:0007669"/>
    <property type="project" value="UniProtKB-UniRule"/>
</dbReference>
<proteinExistence type="inferred from homology"/>
<evidence type="ECO:0000313" key="15">
    <source>
        <dbReference type="EMBL" id="OIN89047.1"/>
    </source>
</evidence>
<evidence type="ECO:0000256" key="1">
    <source>
        <dbReference type="ARBA" id="ARBA00000370"/>
    </source>
</evidence>
<feature type="binding site" evidence="9">
    <location>
        <begin position="262"/>
        <end position="265"/>
    </location>
    <ligand>
        <name>substrate</name>
    </ligand>
</feature>
<dbReference type="InterPro" id="IPR017850">
    <property type="entry name" value="Alkaline_phosphatase_core_sf"/>
</dbReference>
<comment type="caution">
    <text evidence="9">Lacks conserved residue(s) required for the propagation of feature annotation.</text>
</comment>
<evidence type="ECO:0000256" key="6">
    <source>
        <dbReference type="ARBA" id="ARBA00023152"/>
    </source>
</evidence>
<dbReference type="InterPro" id="IPR011258">
    <property type="entry name" value="BPG-indep_PGM_N"/>
</dbReference>
<evidence type="ECO:0000259" key="13">
    <source>
        <dbReference type="Pfam" id="PF01676"/>
    </source>
</evidence>
<dbReference type="Pfam" id="PF06415">
    <property type="entry name" value="iPGM_N"/>
    <property type="match status" value="1"/>
</dbReference>
<comment type="cofactor">
    <cofactor evidence="9">
        <name>Mn(2+)</name>
        <dbReference type="ChEBI" id="CHEBI:29035"/>
    </cofactor>
    <text evidence="9">Binds 2 manganese ions per subunit.</text>
</comment>
<organism evidence="15 16">
    <name type="scientific">Candidatus Berkelbacteria bacterium CG1_02_42_45</name>
    <dbReference type="NCBI Taxonomy" id="1805036"/>
    <lineage>
        <taxon>Bacteria</taxon>
        <taxon>Candidatus Berkelbacteria</taxon>
    </lineage>
</organism>
<feature type="domain" description="Metalloenzyme" evidence="13">
    <location>
        <begin position="8"/>
        <end position="519"/>
    </location>
</feature>
<feature type="binding site" evidence="9">
    <location>
        <position position="125"/>
    </location>
    <ligand>
        <name>substrate</name>
    </ligand>
</feature>
<keyword evidence="5 9" id="KW-0479">Metal-binding</keyword>
<dbReference type="SUPFAM" id="SSF53649">
    <property type="entry name" value="Alkaline phosphatase-like"/>
    <property type="match status" value="1"/>
</dbReference>
<dbReference type="PANTHER" id="PTHR31637:SF0">
    <property type="entry name" value="2,3-BISPHOSPHOGLYCERATE-INDEPENDENT PHOSPHOGLYCERATE MUTASE"/>
    <property type="match status" value="1"/>
</dbReference>
<comment type="subunit">
    <text evidence="9">Monomer.</text>
</comment>
<dbReference type="GO" id="GO:0006096">
    <property type="term" value="P:glycolytic process"/>
    <property type="evidence" value="ECO:0007669"/>
    <property type="project" value="UniProtKB-UniRule"/>
</dbReference>
<dbReference type="PIRSF" id="PIRSF001492">
    <property type="entry name" value="IPGAM"/>
    <property type="match status" value="1"/>
</dbReference>
<feature type="binding site" evidence="9">
    <location>
        <position position="193"/>
    </location>
    <ligand>
        <name>substrate</name>
    </ligand>
</feature>
<dbReference type="Proteomes" id="UP000182753">
    <property type="component" value="Unassembled WGS sequence"/>
</dbReference>
<dbReference type="EMBL" id="MNUJ01000052">
    <property type="protein sequence ID" value="OIN89047.1"/>
    <property type="molecule type" value="Genomic_DNA"/>
</dbReference>
<reference evidence="15 16" key="1">
    <citation type="journal article" date="2016" name="Environ. Microbiol.">
        <title>Genomic resolution of a cold subsurface aquifer community provides metabolic insights for novel microbes adapted to high CO concentrations.</title>
        <authorList>
            <person name="Probst A.J."/>
            <person name="Castelle C.J."/>
            <person name="Singh A."/>
            <person name="Brown C.T."/>
            <person name="Anantharaman K."/>
            <person name="Sharon I."/>
            <person name="Hug L.A."/>
            <person name="Burstein D."/>
            <person name="Emerson J.B."/>
            <person name="Thomas B.C."/>
            <person name="Banfield J.F."/>
        </authorList>
    </citation>
    <scope>NUCLEOTIDE SEQUENCE [LARGE SCALE GENOMIC DNA]</scope>
    <source>
        <strain evidence="15">CG1_02_42_45</strain>
    </source>
</reference>
<feature type="binding site" evidence="9 12">
    <location>
        <position position="64"/>
    </location>
    <ligand>
        <name>Mn(2+)</name>
        <dbReference type="ChEBI" id="CHEBI:29035"/>
        <label>2</label>
    </ligand>
</feature>
<dbReference type="GO" id="GO:0006007">
    <property type="term" value="P:glucose catabolic process"/>
    <property type="evidence" value="ECO:0007669"/>
    <property type="project" value="InterPro"/>
</dbReference>
<feature type="binding site" evidence="9 12">
    <location>
        <position position="448"/>
    </location>
    <ligand>
        <name>Mn(2+)</name>
        <dbReference type="ChEBI" id="CHEBI:29035"/>
        <label>2</label>
    </ligand>
</feature>
<feature type="binding site" evidence="9 12">
    <location>
        <position position="406"/>
    </location>
    <ligand>
        <name>Mn(2+)</name>
        <dbReference type="ChEBI" id="CHEBI:29035"/>
        <label>1</label>
    </ligand>
</feature>
<evidence type="ECO:0000256" key="12">
    <source>
        <dbReference type="PIRSR" id="PIRSR001492-3"/>
    </source>
</evidence>
<feature type="active site" description="Phosphoserine intermediate" evidence="9 11">
    <location>
        <position position="64"/>
    </location>
</feature>
<accession>A0A1J4RQ97</accession>
<comment type="function">
    <text evidence="2 9">Catalyzes the interconversion of 2-phosphoglycerate and 3-phosphoglycerate.</text>
</comment>
<protein>
    <recommendedName>
        <fullName evidence="9 10">2,3-bisphosphoglycerate-independent phosphoglycerate mutase</fullName>
        <shortName evidence="9">BPG-independent PGAM</shortName>
        <shortName evidence="9">Phosphoglyceromutase</shortName>
        <shortName evidence="9">iPGM</shortName>
        <ecNumber evidence="9 10">5.4.2.12</ecNumber>
    </recommendedName>
</protein>
<dbReference type="SUPFAM" id="SSF64158">
    <property type="entry name" value="2,3-Bisphosphoglycerate-independent phosphoglycerate mutase, substrate-binding domain"/>
    <property type="match status" value="1"/>
</dbReference>
<evidence type="ECO:0000256" key="11">
    <source>
        <dbReference type="PIRSR" id="PIRSR001492-1"/>
    </source>
</evidence>
<feature type="binding site" evidence="9 12">
    <location>
        <position position="467"/>
    </location>
    <ligand>
        <name>Mn(2+)</name>
        <dbReference type="ChEBI" id="CHEBI:29035"/>
        <label>1</label>
    </ligand>
</feature>
<dbReference type="UniPathway" id="UPA00109">
    <property type="reaction ID" value="UER00186"/>
</dbReference>
<dbReference type="Gene3D" id="3.40.720.10">
    <property type="entry name" value="Alkaline Phosphatase, subunit A"/>
    <property type="match status" value="1"/>
</dbReference>
<feature type="binding site" evidence="9 12">
    <location>
        <position position="15"/>
    </location>
    <ligand>
        <name>Mn(2+)</name>
        <dbReference type="ChEBI" id="CHEBI:29035"/>
        <label>2</label>
    </ligand>
</feature>
<feature type="domain" description="BPG-independent PGAM N-terminal" evidence="14">
    <location>
        <begin position="84"/>
        <end position="297"/>
    </location>
</feature>
<dbReference type="HAMAP" id="MF_01038">
    <property type="entry name" value="GpmI"/>
    <property type="match status" value="1"/>
</dbReference>
<evidence type="ECO:0000259" key="14">
    <source>
        <dbReference type="Pfam" id="PF06415"/>
    </source>
</evidence>
<evidence type="ECO:0000256" key="10">
    <source>
        <dbReference type="NCBIfam" id="TIGR01307"/>
    </source>
</evidence>